<evidence type="ECO:0000256" key="1">
    <source>
        <dbReference type="SAM" id="Phobius"/>
    </source>
</evidence>
<evidence type="ECO:0008006" key="4">
    <source>
        <dbReference type="Google" id="ProtNLM"/>
    </source>
</evidence>
<feature type="transmembrane region" description="Helical" evidence="1">
    <location>
        <begin position="6"/>
        <end position="24"/>
    </location>
</feature>
<proteinExistence type="predicted"/>
<accession>A0A6N0NV25</accession>
<keyword evidence="1" id="KW-0472">Membrane</keyword>
<dbReference type="EMBL" id="CP049074">
    <property type="protein sequence ID" value="QKR00656.1"/>
    <property type="molecule type" value="Genomic_DNA"/>
</dbReference>
<dbReference type="Proteomes" id="UP000509301">
    <property type="component" value="Chromosome"/>
</dbReference>
<reference evidence="2 3" key="1">
    <citation type="submission" date="2020-02" db="EMBL/GenBank/DDBJ databases">
        <title>Comparative genome analysis reveals the metabolism and evolution of the thermophilic archaeal genus Metallosphaera.</title>
        <authorList>
            <person name="Jiang C."/>
        </authorList>
    </citation>
    <scope>NUCLEOTIDE SEQUENCE [LARGE SCALE GENOMIC DNA]</scope>
    <source>
        <strain evidence="2 3">Ric-A</strain>
    </source>
</reference>
<sequence>MMQLIQLFLMSSLVAYSILVTYPLAFRKMSGRRYQLFNGIALGILIYLIMDIFSGTYTLLDDSPILSFLFIVPFVLSYFGFHLYSSMRVSGVSNEKYAETVSLIISLGIGLQNFTEGLAIGGSLRLGLSTVLIPLVVGLTLQNVTEGFPIASPFLKTGVEKERTYLLYMYLLGGSPTLLGSLLSYVLASTPLVVVFNALAMGGILFVALEMYKGMVKHSDQSLRNVAEVGIAIGIVITFLVNLLP</sequence>
<dbReference type="RefSeq" id="WP_174631873.1">
    <property type="nucleotide sequence ID" value="NZ_CP049074.1"/>
</dbReference>
<dbReference type="KEGG" id="mten:GWK48_09905"/>
<feature type="transmembrane region" description="Helical" evidence="1">
    <location>
        <begin position="225"/>
        <end position="244"/>
    </location>
</feature>
<feature type="transmembrane region" description="Helical" evidence="1">
    <location>
        <begin position="165"/>
        <end position="188"/>
    </location>
</feature>
<feature type="transmembrane region" description="Helical" evidence="1">
    <location>
        <begin position="36"/>
        <end position="59"/>
    </location>
</feature>
<name>A0A6N0NV25_9CREN</name>
<dbReference type="GeneID" id="55642259"/>
<gene>
    <name evidence="2" type="ORF">GWK48_09905</name>
</gene>
<keyword evidence="1" id="KW-0812">Transmembrane</keyword>
<keyword evidence="3" id="KW-1185">Reference proteome</keyword>
<protein>
    <recommendedName>
        <fullName evidence="4">ZIP family metal transporter</fullName>
    </recommendedName>
</protein>
<feature type="transmembrane region" description="Helical" evidence="1">
    <location>
        <begin position="65"/>
        <end position="85"/>
    </location>
</feature>
<dbReference type="AlphaFoldDB" id="A0A6N0NV25"/>
<evidence type="ECO:0000313" key="2">
    <source>
        <dbReference type="EMBL" id="QKR00656.1"/>
    </source>
</evidence>
<feature type="transmembrane region" description="Helical" evidence="1">
    <location>
        <begin position="194"/>
        <end position="213"/>
    </location>
</feature>
<evidence type="ECO:0000313" key="3">
    <source>
        <dbReference type="Proteomes" id="UP000509301"/>
    </source>
</evidence>
<organism evidence="2 3">
    <name type="scientific">Metallosphaera tengchongensis</name>
    <dbReference type="NCBI Taxonomy" id="1532350"/>
    <lineage>
        <taxon>Archaea</taxon>
        <taxon>Thermoproteota</taxon>
        <taxon>Thermoprotei</taxon>
        <taxon>Sulfolobales</taxon>
        <taxon>Sulfolobaceae</taxon>
        <taxon>Metallosphaera</taxon>
    </lineage>
</organism>
<dbReference type="OrthoDB" id="11839at2157"/>
<keyword evidence="1" id="KW-1133">Transmembrane helix</keyword>